<dbReference type="GO" id="GO:1990169">
    <property type="term" value="P:stress response to copper ion"/>
    <property type="evidence" value="ECO:0007669"/>
    <property type="project" value="TreeGrafter"/>
</dbReference>
<dbReference type="GO" id="GO:0005507">
    <property type="term" value="F:copper ion binding"/>
    <property type="evidence" value="ECO:0007669"/>
    <property type="project" value="TreeGrafter"/>
</dbReference>
<evidence type="ECO:0000256" key="1">
    <source>
        <dbReference type="SAM" id="MobiDB-lite"/>
    </source>
</evidence>
<dbReference type="PANTHER" id="PTHR38430:SF1">
    <property type="entry name" value="PROTEIN-ARGININE KINASE ACTIVATOR PROTEIN"/>
    <property type="match status" value="1"/>
</dbReference>
<dbReference type="PROSITE" id="PS50151">
    <property type="entry name" value="UVR"/>
    <property type="match status" value="1"/>
</dbReference>
<dbReference type="GO" id="GO:0046870">
    <property type="term" value="F:cadmium ion binding"/>
    <property type="evidence" value="ECO:0007669"/>
    <property type="project" value="TreeGrafter"/>
</dbReference>
<dbReference type="GO" id="GO:0008270">
    <property type="term" value="F:zinc ion binding"/>
    <property type="evidence" value="ECO:0007669"/>
    <property type="project" value="TreeGrafter"/>
</dbReference>
<gene>
    <name evidence="3" type="ORF">LKD81_00765</name>
</gene>
<dbReference type="InterPro" id="IPR025542">
    <property type="entry name" value="YacH"/>
</dbReference>
<dbReference type="PANTHER" id="PTHR38430">
    <property type="entry name" value="PROTEIN-ARGININE KINASE ACTIVATOR PROTEIN"/>
    <property type="match status" value="1"/>
</dbReference>
<dbReference type="AlphaFoldDB" id="A0AAE3E6S3"/>
<name>A0AAE3E6S3_9FIRM</name>
<feature type="compositionally biased region" description="Basic and acidic residues" evidence="1">
    <location>
        <begin position="138"/>
        <end position="163"/>
    </location>
</feature>
<reference evidence="3" key="1">
    <citation type="submission" date="2021-10" db="EMBL/GenBank/DDBJ databases">
        <title>Anaerobic single-cell dispensing facilitates the cultivation of human gut bacteria.</title>
        <authorList>
            <person name="Afrizal A."/>
        </authorList>
    </citation>
    <scope>NUCLEOTIDE SEQUENCE</scope>
    <source>
        <strain evidence="3">CLA-AA-H215</strain>
    </source>
</reference>
<comment type="caution">
    <text evidence="3">The sequence shown here is derived from an EMBL/GenBank/DDBJ whole genome shotgun (WGS) entry which is preliminary data.</text>
</comment>
<dbReference type="InterPro" id="IPR036876">
    <property type="entry name" value="UVR_dom_sf"/>
</dbReference>
<evidence type="ECO:0000259" key="2">
    <source>
        <dbReference type="PROSITE" id="PS50151"/>
    </source>
</evidence>
<dbReference type="Gene3D" id="4.10.860.10">
    <property type="entry name" value="UVR domain"/>
    <property type="match status" value="1"/>
</dbReference>
<feature type="domain" description="UVR" evidence="2">
    <location>
        <begin position="113"/>
        <end position="148"/>
    </location>
</feature>
<dbReference type="SUPFAM" id="SSF46600">
    <property type="entry name" value="C-terminal UvrC-binding domain of UvrB"/>
    <property type="match status" value="1"/>
</dbReference>
<dbReference type="EMBL" id="JAJEQR010000002">
    <property type="protein sequence ID" value="MCC2229532.1"/>
    <property type="molecule type" value="Genomic_DNA"/>
</dbReference>
<sequence>MKCENCGRNEANFVYRSNINGRTEEHHLCQACAEKLGYTRGFFAQRPSVMDSFFGNDNFFSSMPSLMGRMLESPFDDFFDTMPAIGAAPVQEVQEEQKDNLMSSEEQSRFSYLRQMNALKQAQKKAIHEENFEQAAQLRDEIHQLEEAHKEAEASKKDAKERH</sequence>
<proteinExistence type="predicted"/>
<evidence type="ECO:0000313" key="3">
    <source>
        <dbReference type="EMBL" id="MCC2229532.1"/>
    </source>
</evidence>
<organism evidence="3 4">
    <name type="scientific">Hominifimenecus microfluidus</name>
    <dbReference type="NCBI Taxonomy" id="2885348"/>
    <lineage>
        <taxon>Bacteria</taxon>
        <taxon>Bacillati</taxon>
        <taxon>Bacillota</taxon>
        <taxon>Clostridia</taxon>
        <taxon>Lachnospirales</taxon>
        <taxon>Lachnospiraceae</taxon>
        <taxon>Hominifimenecus</taxon>
    </lineage>
</organism>
<dbReference type="Pfam" id="PF02151">
    <property type="entry name" value="UVR"/>
    <property type="match status" value="1"/>
</dbReference>
<protein>
    <submittedName>
        <fullName evidence="3">UvrB/UvrC motif-containing protein</fullName>
    </submittedName>
</protein>
<dbReference type="InterPro" id="IPR001943">
    <property type="entry name" value="UVR_dom"/>
</dbReference>
<evidence type="ECO:0000313" key="4">
    <source>
        <dbReference type="Proteomes" id="UP001198182"/>
    </source>
</evidence>
<keyword evidence="4" id="KW-1185">Reference proteome</keyword>
<dbReference type="Proteomes" id="UP001198182">
    <property type="component" value="Unassembled WGS sequence"/>
</dbReference>
<feature type="region of interest" description="Disordered" evidence="1">
    <location>
        <begin position="134"/>
        <end position="163"/>
    </location>
</feature>
<dbReference type="GO" id="GO:0050897">
    <property type="term" value="F:cobalt ion binding"/>
    <property type="evidence" value="ECO:0007669"/>
    <property type="project" value="TreeGrafter"/>
</dbReference>
<dbReference type="RefSeq" id="WP_308452351.1">
    <property type="nucleotide sequence ID" value="NZ_JAJEQR010000002.1"/>
</dbReference>
<dbReference type="GO" id="GO:1990170">
    <property type="term" value="P:stress response to cadmium ion"/>
    <property type="evidence" value="ECO:0007669"/>
    <property type="project" value="TreeGrafter"/>
</dbReference>
<accession>A0AAE3E6S3</accession>